<keyword evidence="4" id="KW-0540">Nuclease</keyword>
<keyword evidence="20" id="KW-1185">Reference proteome</keyword>
<feature type="domain" description="Reverse transcriptase" evidence="17">
    <location>
        <begin position="1"/>
        <end position="113"/>
    </location>
</feature>
<dbReference type="GO" id="GO:0004519">
    <property type="term" value="F:endonuclease activity"/>
    <property type="evidence" value="ECO:0007669"/>
    <property type="project" value="UniProtKB-KW"/>
</dbReference>
<keyword evidence="19" id="KW-0575">Peroxidase</keyword>
<keyword evidence="15" id="KW-0511">Multifunctional enzyme</keyword>
<dbReference type="PROSITE" id="PS50878">
    <property type="entry name" value="RT_POL"/>
    <property type="match status" value="1"/>
</dbReference>
<evidence type="ECO:0000313" key="20">
    <source>
        <dbReference type="Proteomes" id="UP000250235"/>
    </source>
</evidence>
<keyword evidence="5" id="KW-0479">Metal-binding</keyword>
<dbReference type="Gene3D" id="3.10.10.10">
    <property type="entry name" value="HIV Type 1 Reverse Transcriptase, subunit A, domain 1"/>
    <property type="match status" value="1"/>
</dbReference>
<dbReference type="Gene3D" id="3.30.420.10">
    <property type="entry name" value="Ribonuclease H-like superfamily/Ribonuclease H"/>
    <property type="match status" value="1"/>
</dbReference>
<evidence type="ECO:0000256" key="2">
    <source>
        <dbReference type="ARBA" id="ARBA00022679"/>
    </source>
</evidence>
<dbReference type="PANTHER" id="PTHR37984:SF5">
    <property type="entry name" value="PROTEIN NYNRIN-LIKE"/>
    <property type="match status" value="1"/>
</dbReference>
<dbReference type="InterPro" id="IPR001584">
    <property type="entry name" value="Integrase_cat-core"/>
</dbReference>
<evidence type="ECO:0000256" key="6">
    <source>
        <dbReference type="ARBA" id="ARBA00022750"/>
    </source>
</evidence>
<dbReference type="SUPFAM" id="SSF53098">
    <property type="entry name" value="Ribonuclease H-like"/>
    <property type="match status" value="1"/>
</dbReference>
<dbReference type="InterPro" id="IPR050951">
    <property type="entry name" value="Retrovirus_Pol_polyprotein"/>
</dbReference>
<dbReference type="InterPro" id="IPR023780">
    <property type="entry name" value="Chromo_domain"/>
</dbReference>
<evidence type="ECO:0000256" key="1">
    <source>
        <dbReference type="ARBA" id="ARBA00022670"/>
    </source>
</evidence>
<dbReference type="GO" id="GO:0004601">
    <property type="term" value="F:peroxidase activity"/>
    <property type="evidence" value="ECO:0007669"/>
    <property type="project" value="UniProtKB-KW"/>
</dbReference>
<keyword evidence="19" id="KW-0560">Oxidoreductase</keyword>
<dbReference type="InterPro" id="IPR012337">
    <property type="entry name" value="RNaseH-like_sf"/>
</dbReference>
<dbReference type="GO" id="GO:0003964">
    <property type="term" value="F:RNA-directed DNA polymerase activity"/>
    <property type="evidence" value="ECO:0007669"/>
    <property type="project" value="UniProtKB-KW"/>
</dbReference>
<keyword evidence="6" id="KW-0064">Aspartyl protease</keyword>
<accession>A0A2Z7CDC9</accession>
<dbReference type="Pfam" id="PF17919">
    <property type="entry name" value="RT_RNaseH_2"/>
    <property type="match status" value="1"/>
</dbReference>
<keyword evidence="12" id="KW-0239">DNA-directed DNA polymerase</keyword>
<feature type="domain" description="Chromo" evidence="16">
    <location>
        <begin position="757"/>
        <end position="794"/>
    </location>
</feature>
<evidence type="ECO:0000256" key="11">
    <source>
        <dbReference type="ARBA" id="ARBA00022918"/>
    </source>
</evidence>
<evidence type="ECO:0000256" key="5">
    <source>
        <dbReference type="ARBA" id="ARBA00022723"/>
    </source>
</evidence>
<dbReference type="InterPro" id="IPR041577">
    <property type="entry name" value="RT_RNaseH_2"/>
</dbReference>
<evidence type="ECO:0000259" key="18">
    <source>
        <dbReference type="PROSITE" id="PS50994"/>
    </source>
</evidence>
<dbReference type="CDD" id="cd01647">
    <property type="entry name" value="RT_LTR"/>
    <property type="match status" value="1"/>
</dbReference>
<evidence type="ECO:0000259" key="16">
    <source>
        <dbReference type="PROSITE" id="PS50013"/>
    </source>
</evidence>
<dbReference type="GO" id="GO:0006508">
    <property type="term" value="P:proteolysis"/>
    <property type="evidence" value="ECO:0007669"/>
    <property type="project" value="UniProtKB-KW"/>
</dbReference>
<dbReference type="FunFam" id="3.10.10.10:FF:000007">
    <property type="entry name" value="Retrovirus-related Pol polyprotein from transposon 17.6-like Protein"/>
    <property type="match status" value="1"/>
</dbReference>
<sequence>MKSGYHQIRVKAEDVHKTAFRTHEGHYEFLVMPFGLKNAPATFQATMNTVLKPYLRRFVLVFLDDILIFSKTGEEHLVHLQEVLHSLEKNSLLLNQKKCEFGLQQVEYLGHIISGDGVAVDTRKIEAVQYWPQPTTLKGLRGFLGLTGYYRKFVKDYGKIARPLTDQLKKDNFGWNEEAQAAFDKLKIALVSAPVLRMPDFSEEFVIDCDASGTGVGAVLSQGGRPIAFFSKALAARALSKSTYERELIVMAVQHWRHYLLGKRFLVMTDHRSLTSLLKQRIATPDQQHWMRKLLGYEFDIRYKAGPLNGAADALSRRNEVLELRGISFPEWLEHGAIKEAVDRDTHLSNILHSLQQGTSRTGPYTVTNGVLLHRGRIVVPRDSAWPGKLMQEGHNTPVGGHSGALRTYKRIAATFFWKGMKADIAKFVAECSICQQQKYDATKPAGLLQPLPIPAAIWEDVAMDFIVGLPKSKGFEVILVVVDRLSKYAHFILLKHPFTARGVAEIFSREVTRLHGTPNSIISDRDPIFMSHFWTEYFRLQGTLLRMSSSYHPETDGQTEVLNRCLESYLRCFASEQPRTWAMWIQWAKFWYNTAFHTATGMTPFEIVYRRKAPKVVQFWPQETSVAAVAEDLADRDELLRQVKYNLQKAQQKMVKQANIHRKDVAYEMGDQVYLKLRPHRQQSVCKRVYQKLAPRFYGPFEVLQRIGAVAYKVRLPPGSKIHPVFHVSCLKRAVGNSDVTQFLPKGLEADLCAEFFPEQILATRYRQSKGETGQQILVHWKNRSPEEDTWEEVAAFKAQFPDFSLEDKAVLEDGGIDTPIIDDQMVCGPVGHGFRIHTLSLA</sequence>
<dbReference type="CDD" id="cd09274">
    <property type="entry name" value="RNase_HI_RT_Ty3"/>
    <property type="match status" value="1"/>
</dbReference>
<keyword evidence="14" id="KW-0233">DNA recombination</keyword>
<dbReference type="AlphaFoldDB" id="A0A2Z7CDC9"/>
<gene>
    <name evidence="19" type="ORF">F511_39474</name>
</gene>
<keyword evidence="8" id="KW-0378">Hydrolase</keyword>
<dbReference type="Gene3D" id="3.30.70.270">
    <property type="match status" value="2"/>
</dbReference>
<evidence type="ECO:0000256" key="10">
    <source>
        <dbReference type="ARBA" id="ARBA00022908"/>
    </source>
</evidence>
<dbReference type="InterPro" id="IPR056924">
    <property type="entry name" value="SH3_Tf2-1"/>
</dbReference>
<keyword evidence="2" id="KW-0808">Transferase</keyword>
<proteinExistence type="predicted"/>
<evidence type="ECO:0000313" key="19">
    <source>
        <dbReference type="EMBL" id="KZV42473.1"/>
    </source>
</evidence>
<dbReference type="FunFam" id="1.10.340.70:FF:000001">
    <property type="entry name" value="Retrovirus-related Pol polyprotein from transposon gypsy-like Protein"/>
    <property type="match status" value="1"/>
</dbReference>
<dbReference type="Pfam" id="PF17921">
    <property type="entry name" value="Integrase_H2C2"/>
    <property type="match status" value="1"/>
</dbReference>
<dbReference type="PANTHER" id="PTHR37984">
    <property type="entry name" value="PROTEIN CBG26694"/>
    <property type="match status" value="1"/>
</dbReference>
<evidence type="ECO:0000256" key="7">
    <source>
        <dbReference type="ARBA" id="ARBA00022759"/>
    </source>
</evidence>
<dbReference type="Pfam" id="PF00078">
    <property type="entry name" value="RVT_1"/>
    <property type="match status" value="1"/>
</dbReference>
<dbReference type="Gene3D" id="3.10.20.370">
    <property type="match status" value="1"/>
</dbReference>
<evidence type="ECO:0000256" key="15">
    <source>
        <dbReference type="ARBA" id="ARBA00023268"/>
    </source>
</evidence>
<dbReference type="Gene3D" id="2.40.50.40">
    <property type="match status" value="1"/>
</dbReference>
<dbReference type="SUPFAM" id="SSF54160">
    <property type="entry name" value="Chromo domain-like"/>
    <property type="match status" value="1"/>
</dbReference>
<evidence type="ECO:0000259" key="17">
    <source>
        <dbReference type="PROSITE" id="PS50878"/>
    </source>
</evidence>
<reference evidence="19 20" key="1">
    <citation type="journal article" date="2015" name="Proc. Natl. Acad. Sci. U.S.A.">
        <title>The resurrection genome of Boea hygrometrica: A blueprint for survival of dehydration.</title>
        <authorList>
            <person name="Xiao L."/>
            <person name="Yang G."/>
            <person name="Zhang L."/>
            <person name="Yang X."/>
            <person name="Zhao S."/>
            <person name="Ji Z."/>
            <person name="Zhou Q."/>
            <person name="Hu M."/>
            <person name="Wang Y."/>
            <person name="Chen M."/>
            <person name="Xu Y."/>
            <person name="Jin H."/>
            <person name="Xiao X."/>
            <person name="Hu G."/>
            <person name="Bao F."/>
            <person name="Hu Y."/>
            <person name="Wan P."/>
            <person name="Li L."/>
            <person name="Deng X."/>
            <person name="Kuang T."/>
            <person name="Xiang C."/>
            <person name="Zhu J.K."/>
            <person name="Oliver M.J."/>
            <person name="He Y."/>
        </authorList>
    </citation>
    <scope>NUCLEOTIDE SEQUENCE [LARGE SCALE GENOMIC DNA]</scope>
    <source>
        <strain evidence="20">cv. XS01</strain>
    </source>
</reference>
<dbReference type="Pfam" id="PF24626">
    <property type="entry name" value="SH3_Tf2-1"/>
    <property type="match status" value="1"/>
</dbReference>
<dbReference type="EMBL" id="KQ999032">
    <property type="protein sequence ID" value="KZV42473.1"/>
    <property type="molecule type" value="Genomic_DNA"/>
</dbReference>
<evidence type="ECO:0000256" key="12">
    <source>
        <dbReference type="ARBA" id="ARBA00022932"/>
    </source>
</evidence>
<dbReference type="GO" id="GO:0004190">
    <property type="term" value="F:aspartic-type endopeptidase activity"/>
    <property type="evidence" value="ECO:0007669"/>
    <property type="project" value="UniProtKB-KW"/>
</dbReference>
<dbReference type="InterPro" id="IPR016197">
    <property type="entry name" value="Chromo-like_dom_sf"/>
</dbReference>
<dbReference type="GO" id="GO:0003677">
    <property type="term" value="F:DNA binding"/>
    <property type="evidence" value="ECO:0007669"/>
    <property type="project" value="UniProtKB-KW"/>
</dbReference>
<evidence type="ECO:0000256" key="14">
    <source>
        <dbReference type="ARBA" id="ARBA00023172"/>
    </source>
</evidence>
<dbReference type="GO" id="GO:0015074">
    <property type="term" value="P:DNA integration"/>
    <property type="evidence" value="ECO:0007669"/>
    <property type="project" value="UniProtKB-KW"/>
</dbReference>
<keyword evidence="11" id="KW-0695">RNA-directed DNA polymerase</keyword>
<dbReference type="Pfam" id="PF00385">
    <property type="entry name" value="Chromo"/>
    <property type="match status" value="1"/>
</dbReference>
<evidence type="ECO:0000256" key="3">
    <source>
        <dbReference type="ARBA" id="ARBA00022695"/>
    </source>
</evidence>
<evidence type="ECO:0000256" key="13">
    <source>
        <dbReference type="ARBA" id="ARBA00023125"/>
    </source>
</evidence>
<dbReference type="FunFam" id="3.30.70.270:FF:000003">
    <property type="entry name" value="Transposon Ty3-G Gag-Pol polyprotein"/>
    <property type="match status" value="1"/>
</dbReference>
<dbReference type="SUPFAM" id="SSF56672">
    <property type="entry name" value="DNA/RNA polymerases"/>
    <property type="match status" value="1"/>
</dbReference>
<evidence type="ECO:0000256" key="4">
    <source>
        <dbReference type="ARBA" id="ARBA00022722"/>
    </source>
</evidence>
<dbReference type="InterPro" id="IPR036397">
    <property type="entry name" value="RNaseH_sf"/>
</dbReference>
<keyword evidence="7" id="KW-0255">Endonuclease</keyword>
<keyword evidence="3" id="KW-0548">Nucleotidyltransferase</keyword>
<dbReference type="PROSITE" id="PS50013">
    <property type="entry name" value="CHROMO_2"/>
    <property type="match status" value="1"/>
</dbReference>
<dbReference type="Proteomes" id="UP000250235">
    <property type="component" value="Unassembled WGS sequence"/>
</dbReference>
<dbReference type="OrthoDB" id="2013610at2759"/>
<dbReference type="GO" id="GO:0046872">
    <property type="term" value="F:metal ion binding"/>
    <property type="evidence" value="ECO:0007669"/>
    <property type="project" value="UniProtKB-KW"/>
</dbReference>
<dbReference type="InterPro" id="IPR043502">
    <property type="entry name" value="DNA/RNA_pol_sf"/>
</dbReference>
<dbReference type="InterPro" id="IPR000953">
    <property type="entry name" value="Chromo/chromo_shadow_dom"/>
</dbReference>
<dbReference type="InterPro" id="IPR043128">
    <property type="entry name" value="Rev_trsase/Diguanyl_cyclase"/>
</dbReference>
<keyword evidence="9" id="KW-0460">Magnesium</keyword>
<dbReference type="GO" id="GO:0006310">
    <property type="term" value="P:DNA recombination"/>
    <property type="evidence" value="ECO:0007669"/>
    <property type="project" value="UniProtKB-KW"/>
</dbReference>
<evidence type="ECO:0000256" key="8">
    <source>
        <dbReference type="ARBA" id="ARBA00022801"/>
    </source>
</evidence>
<dbReference type="InterPro" id="IPR041588">
    <property type="entry name" value="Integrase_H2C2"/>
</dbReference>
<dbReference type="PROSITE" id="PS50994">
    <property type="entry name" value="INTEGRASE"/>
    <property type="match status" value="1"/>
</dbReference>
<name>A0A2Z7CDC9_9LAMI</name>
<dbReference type="GO" id="GO:0003887">
    <property type="term" value="F:DNA-directed DNA polymerase activity"/>
    <property type="evidence" value="ECO:0007669"/>
    <property type="project" value="UniProtKB-KW"/>
</dbReference>
<protein>
    <submittedName>
        <fullName evidence="19">Peroxidase 64</fullName>
    </submittedName>
</protein>
<dbReference type="FunFam" id="3.30.70.270:FF:000020">
    <property type="entry name" value="Transposon Tf2-6 polyprotein-like Protein"/>
    <property type="match status" value="1"/>
</dbReference>
<feature type="domain" description="Integrase catalytic" evidence="18">
    <location>
        <begin position="449"/>
        <end position="613"/>
    </location>
</feature>
<organism evidence="19 20">
    <name type="scientific">Dorcoceras hygrometricum</name>
    <dbReference type="NCBI Taxonomy" id="472368"/>
    <lineage>
        <taxon>Eukaryota</taxon>
        <taxon>Viridiplantae</taxon>
        <taxon>Streptophyta</taxon>
        <taxon>Embryophyta</taxon>
        <taxon>Tracheophyta</taxon>
        <taxon>Spermatophyta</taxon>
        <taxon>Magnoliopsida</taxon>
        <taxon>eudicotyledons</taxon>
        <taxon>Gunneridae</taxon>
        <taxon>Pentapetalae</taxon>
        <taxon>asterids</taxon>
        <taxon>lamiids</taxon>
        <taxon>Lamiales</taxon>
        <taxon>Gesneriaceae</taxon>
        <taxon>Didymocarpoideae</taxon>
        <taxon>Trichosporeae</taxon>
        <taxon>Loxocarpinae</taxon>
        <taxon>Dorcoceras</taxon>
    </lineage>
</organism>
<keyword evidence="13" id="KW-0238">DNA-binding</keyword>
<keyword evidence="10" id="KW-0229">DNA integration</keyword>
<evidence type="ECO:0000256" key="9">
    <source>
        <dbReference type="ARBA" id="ARBA00022842"/>
    </source>
</evidence>
<keyword evidence="1" id="KW-0645">Protease</keyword>
<dbReference type="Gene3D" id="1.10.340.70">
    <property type="match status" value="1"/>
</dbReference>
<dbReference type="InterPro" id="IPR000477">
    <property type="entry name" value="RT_dom"/>
</dbReference>